<proteinExistence type="predicted"/>
<protein>
    <submittedName>
        <fullName evidence="2">Peptidase family M23</fullName>
    </submittedName>
</protein>
<dbReference type="PANTHER" id="PTHR21666">
    <property type="entry name" value="PEPTIDASE-RELATED"/>
    <property type="match status" value="1"/>
</dbReference>
<dbReference type="CDD" id="cd12797">
    <property type="entry name" value="M23_peptidase"/>
    <property type="match status" value="1"/>
</dbReference>
<dbReference type="GO" id="GO:0004222">
    <property type="term" value="F:metalloendopeptidase activity"/>
    <property type="evidence" value="ECO:0007669"/>
    <property type="project" value="TreeGrafter"/>
</dbReference>
<dbReference type="SUPFAM" id="SSF51261">
    <property type="entry name" value="Duplicated hybrid motif"/>
    <property type="match status" value="1"/>
</dbReference>
<dbReference type="Pfam" id="PF01551">
    <property type="entry name" value="Peptidase_M23"/>
    <property type="match status" value="1"/>
</dbReference>
<evidence type="ECO:0000313" key="2">
    <source>
        <dbReference type="EMBL" id="SUI58713.1"/>
    </source>
</evidence>
<dbReference type="InterPro" id="IPR050570">
    <property type="entry name" value="Cell_wall_metabolism_enzyme"/>
</dbReference>
<dbReference type="Proteomes" id="UP000254069">
    <property type="component" value="Unassembled WGS sequence"/>
</dbReference>
<dbReference type="InterPro" id="IPR016047">
    <property type="entry name" value="M23ase_b-sheet_dom"/>
</dbReference>
<dbReference type="Gene3D" id="2.70.70.10">
    <property type="entry name" value="Glucose Permease (Domain IIA)"/>
    <property type="match status" value="1"/>
</dbReference>
<keyword evidence="3" id="KW-1185">Reference proteome</keyword>
<evidence type="ECO:0000313" key="3">
    <source>
        <dbReference type="Proteomes" id="UP000254069"/>
    </source>
</evidence>
<gene>
    <name evidence="2" type="ORF">NCTC10738_01450</name>
</gene>
<dbReference type="EMBL" id="UGYO01000001">
    <property type="protein sequence ID" value="SUI58713.1"/>
    <property type="molecule type" value="Genomic_DNA"/>
</dbReference>
<feature type="domain" description="M23ase beta-sheet core" evidence="1">
    <location>
        <begin position="53"/>
        <end position="139"/>
    </location>
</feature>
<reference evidence="2 3" key="1">
    <citation type="submission" date="2018-06" db="EMBL/GenBank/DDBJ databases">
        <authorList>
            <consortium name="Pathogen Informatics"/>
            <person name="Doyle S."/>
        </authorList>
    </citation>
    <scope>NUCLEOTIDE SEQUENCE [LARGE SCALE GENOMIC DNA]</scope>
    <source>
        <strain evidence="2 3">NCTC10738</strain>
    </source>
</reference>
<dbReference type="AlphaFoldDB" id="A0A379ZBA4"/>
<dbReference type="InterPro" id="IPR011055">
    <property type="entry name" value="Dup_hybrid_motif"/>
</dbReference>
<organism evidence="2 3">
    <name type="scientific">Shewanella algae</name>
    <dbReference type="NCBI Taxonomy" id="38313"/>
    <lineage>
        <taxon>Bacteria</taxon>
        <taxon>Pseudomonadati</taxon>
        <taxon>Pseudomonadota</taxon>
        <taxon>Gammaproteobacteria</taxon>
        <taxon>Alteromonadales</taxon>
        <taxon>Shewanellaceae</taxon>
        <taxon>Shewanella</taxon>
    </lineage>
</organism>
<dbReference type="PANTHER" id="PTHR21666:SF268">
    <property type="entry name" value="PEPTIDASE M23 DOMAIN-CONTAINING PROTEIN"/>
    <property type="match status" value="1"/>
</dbReference>
<accession>A0A379ZBA4</accession>
<evidence type="ECO:0000259" key="1">
    <source>
        <dbReference type="Pfam" id="PF01551"/>
    </source>
</evidence>
<sequence>MTMKKRYGFILLLLLIFAGALIPENPQVPVHQASAKDWHKDSFWYYPWGTSGVHKGIDIFAARGTQVQAPTPMLRLYQGEWRLGGKVVLALGPGWKLHYFAHLDSLEPNGFYLPQGSKLGTVGDSGNAKGKPPHLHYSIVSLMPMPWLMDDAPQGYKKAFYLNPVTYLAPR</sequence>
<name>A0A379ZBA4_9GAMM</name>